<protein>
    <submittedName>
        <fullName evidence="1">Uncharacterized protein</fullName>
    </submittedName>
</protein>
<sequence>MEDQICSVREFIAPELSPEEYQALSGRALLAVAHWRKRHPEFYRRLLADGTLIQRANDAARQAEMAMRALTAQGYSREEAWAISGREWMFGANRPSGR</sequence>
<accession>A0A367ZSE8</accession>
<evidence type="ECO:0000313" key="2">
    <source>
        <dbReference type="Proteomes" id="UP000252355"/>
    </source>
</evidence>
<dbReference type="AlphaFoldDB" id="A0A367ZSE8"/>
<evidence type="ECO:0000313" key="1">
    <source>
        <dbReference type="EMBL" id="RCK81048.1"/>
    </source>
</evidence>
<organism evidence="1 2">
    <name type="scientific">Candidatus Ozemobacter sibiricus</name>
    <dbReference type="NCBI Taxonomy" id="2268124"/>
    <lineage>
        <taxon>Bacteria</taxon>
        <taxon>Candidatus Ozemobacteria</taxon>
        <taxon>Candidatus Ozemobacterales</taxon>
        <taxon>Candidatus Ozemobacteraceae</taxon>
        <taxon>Candidatus Ozemobacter</taxon>
    </lineage>
</organism>
<comment type="caution">
    <text evidence="1">The sequence shown here is derived from an EMBL/GenBank/DDBJ whole genome shotgun (WGS) entry which is preliminary data.</text>
</comment>
<dbReference type="EMBL" id="QOQW01000003">
    <property type="protein sequence ID" value="RCK81048.1"/>
    <property type="molecule type" value="Genomic_DNA"/>
</dbReference>
<dbReference type="Proteomes" id="UP000252355">
    <property type="component" value="Unassembled WGS sequence"/>
</dbReference>
<gene>
    <name evidence="1" type="ORF">OZSIB_2425</name>
</gene>
<name>A0A367ZSE8_9BACT</name>
<reference evidence="1 2" key="1">
    <citation type="submission" date="2018-05" db="EMBL/GenBank/DDBJ databases">
        <title>A metagenomic window into the 2 km-deep terrestrial subsurface aquifer revealed taxonomically and functionally diverse microbial community comprising novel uncultured bacterial lineages.</title>
        <authorList>
            <person name="Kadnikov V.V."/>
            <person name="Mardanov A.V."/>
            <person name="Beletsky A.V."/>
            <person name="Banks D."/>
            <person name="Pimenov N.V."/>
            <person name="Frank Y.A."/>
            <person name="Karnachuk O.V."/>
            <person name="Ravin N.V."/>
        </authorList>
    </citation>
    <scope>NUCLEOTIDE SEQUENCE [LARGE SCALE GENOMIC DNA]</scope>
    <source>
        <strain evidence="1">BY5</strain>
    </source>
</reference>
<proteinExistence type="predicted"/>